<feature type="region of interest" description="Disordered" evidence="1">
    <location>
        <begin position="1"/>
        <end position="24"/>
    </location>
</feature>
<protein>
    <submittedName>
        <fullName evidence="2">Uncharacterized protein</fullName>
    </submittedName>
</protein>
<feature type="compositionally biased region" description="Basic and acidic residues" evidence="1">
    <location>
        <begin position="1"/>
        <end position="13"/>
    </location>
</feature>
<organism evidence="2 3">
    <name type="scientific">Caerostris extrusa</name>
    <name type="common">Bark spider</name>
    <name type="synonym">Caerostris bankana</name>
    <dbReference type="NCBI Taxonomy" id="172846"/>
    <lineage>
        <taxon>Eukaryota</taxon>
        <taxon>Metazoa</taxon>
        <taxon>Ecdysozoa</taxon>
        <taxon>Arthropoda</taxon>
        <taxon>Chelicerata</taxon>
        <taxon>Arachnida</taxon>
        <taxon>Araneae</taxon>
        <taxon>Araneomorphae</taxon>
        <taxon>Entelegynae</taxon>
        <taxon>Araneoidea</taxon>
        <taxon>Araneidae</taxon>
        <taxon>Caerostris</taxon>
    </lineage>
</organism>
<sequence>MQPEKFFESKGESPGDFSPPERTTPFLLDRNGYFCSEESRNPEDERFTLFWKRNNPLPSQYAFERYGVGGYRTIEYYINILPQTSPSDAARGTSNRKENYLEIFHRRNAQFLFYWTETVTFCSEERSPRWRSAQCLKKMDAKKKNGFYFEEEKRLAGAIFSC</sequence>
<gene>
    <name evidence="2" type="ORF">CEXT_432221</name>
</gene>
<dbReference type="EMBL" id="BPLR01020256">
    <property type="protein sequence ID" value="GIX76480.1"/>
    <property type="molecule type" value="Genomic_DNA"/>
</dbReference>
<proteinExistence type="predicted"/>
<dbReference type="Proteomes" id="UP001054945">
    <property type="component" value="Unassembled WGS sequence"/>
</dbReference>
<dbReference type="AlphaFoldDB" id="A0AAV4MVG4"/>
<evidence type="ECO:0000256" key="1">
    <source>
        <dbReference type="SAM" id="MobiDB-lite"/>
    </source>
</evidence>
<comment type="caution">
    <text evidence="2">The sequence shown here is derived from an EMBL/GenBank/DDBJ whole genome shotgun (WGS) entry which is preliminary data.</text>
</comment>
<name>A0AAV4MVG4_CAEEX</name>
<evidence type="ECO:0000313" key="2">
    <source>
        <dbReference type="EMBL" id="GIX76480.1"/>
    </source>
</evidence>
<reference evidence="2 3" key="1">
    <citation type="submission" date="2021-06" db="EMBL/GenBank/DDBJ databases">
        <title>Caerostris extrusa draft genome.</title>
        <authorList>
            <person name="Kono N."/>
            <person name="Arakawa K."/>
        </authorList>
    </citation>
    <scope>NUCLEOTIDE SEQUENCE [LARGE SCALE GENOMIC DNA]</scope>
</reference>
<evidence type="ECO:0000313" key="3">
    <source>
        <dbReference type="Proteomes" id="UP001054945"/>
    </source>
</evidence>
<accession>A0AAV4MVG4</accession>
<keyword evidence="3" id="KW-1185">Reference proteome</keyword>